<accession>A0A7J8JI26</accession>
<sequence length="158" mass="17124">MLFSSLLHGHLSPRSCHASRPSRPYSLPPLRKNQYLHSLDSQACLEVPRDRPLTDVSRKEWGGCGMRCGGEVWVSSSFSCPSPNRRRAGQGRGVHFHAPAPSLPPRGAASLSALALCLGTWFGSCRVGPPALGYEPVTPSCVWTFPPLGGPNPLLFFF</sequence>
<reference evidence="1 2" key="1">
    <citation type="journal article" date="2020" name="Nature">
        <title>Six reference-quality genomes reveal evolution of bat adaptations.</title>
        <authorList>
            <person name="Jebb D."/>
            <person name="Huang Z."/>
            <person name="Pippel M."/>
            <person name="Hughes G.M."/>
            <person name="Lavrichenko K."/>
            <person name="Devanna P."/>
            <person name="Winkler S."/>
            <person name="Jermiin L.S."/>
            <person name="Skirmuntt E.C."/>
            <person name="Katzourakis A."/>
            <person name="Burkitt-Gray L."/>
            <person name="Ray D.A."/>
            <person name="Sullivan K.A.M."/>
            <person name="Roscito J.G."/>
            <person name="Kirilenko B.M."/>
            <person name="Davalos L.M."/>
            <person name="Corthals A.P."/>
            <person name="Power M.L."/>
            <person name="Jones G."/>
            <person name="Ransome R.D."/>
            <person name="Dechmann D.K.N."/>
            <person name="Locatelli A.G."/>
            <person name="Puechmaille S.J."/>
            <person name="Fedrigo O."/>
            <person name="Jarvis E.D."/>
            <person name="Hiller M."/>
            <person name="Vernes S.C."/>
            <person name="Myers E.W."/>
            <person name="Teeling E.C."/>
        </authorList>
    </citation>
    <scope>NUCLEOTIDE SEQUENCE [LARGE SCALE GENOMIC DNA]</scope>
    <source>
        <strain evidence="1">MRouAeg1</strain>
        <tissue evidence="1">Muscle</tissue>
    </source>
</reference>
<evidence type="ECO:0000313" key="1">
    <source>
        <dbReference type="EMBL" id="KAF6496120.1"/>
    </source>
</evidence>
<name>A0A7J8JI26_ROUAE</name>
<organism evidence="1 2">
    <name type="scientific">Rousettus aegyptiacus</name>
    <name type="common">Egyptian fruit bat</name>
    <name type="synonym">Pteropus aegyptiacus</name>
    <dbReference type="NCBI Taxonomy" id="9407"/>
    <lineage>
        <taxon>Eukaryota</taxon>
        <taxon>Metazoa</taxon>
        <taxon>Chordata</taxon>
        <taxon>Craniata</taxon>
        <taxon>Vertebrata</taxon>
        <taxon>Euteleostomi</taxon>
        <taxon>Mammalia</taxon>
        <taxon>Eutheria</taxon>
        <taxon>Laurasiatheria</taxon>
        <taxon>Chiroptera</taxon>
        <taxon>Yinpterochiroptera</taxon>
        <taxon>Pteropodoidea</taxon>
        <taxon>Pteropodidae</taxon>
        <taxon>Rousettinae</taxon>
        <taxon>Rousettus</taxon>
    </lineage>
</organism>
<comment type="caution">
    <text evidence="1">The sequence shown here is derived from an EMBL/GenBank/DDBJ whole genome shotgun (WGS) entry which is preliminary data.</text>
</comment>
<protein>
    <submittedName>
        <fullName evidence="1">Uncharacterized protein</fullName>
    </submittedName>
</protein>
<gene>
    <name evidence="1" type="ORF">HJG63_010350</name>
</gene>
<dbReference type="Proteomes" id="UP000593571">
    <property type="component" value="Unassembled WGS sequence"/>
</dbReference>
<dbReference type="AlphaFoldDB" id="A0A7J8JI26"/>
<evidence type="ECO:0000313" key="2">
    <source>
        <dbReference type="Proteomes" id="UP000593571"/>
    </source>
</evidence>
<dbReference type="EMBL" id="JACASE010000002">
    <property type="protein sequence ID" value="KAF6496120.1"/>
    <property type="molecule type" value="Genomic_DNA"/>
</dbReference>
<proteinExistence type="predicted"/>
<keyword evidence="2" id="KW-1185">Reference proteome</keyword>